<dbReference type="Pfam" id="PF04561">
    <property type="entry name" value="RNA_pol_Rpb2_2"/>
    <property type="match status" value="2"/>
</dbReference>
<evidence type="ECO:0000256" key="7">
    <source>
        <dbReference type="HAMAP-Rule" id="MF_01321"/>
    </source>
</evidence>
<evidence type="ECO:0000256" key="5">
    <source>
        <dbReference type="ARBA" id="ARBA00023163"/>
    </source>
</evidence>
<dbReference type="GO" id="GO:0003899">
    <property type="term" value="F:DNA-directed RNA polymerase activity"/>
    <property type="evidence" value="ECO:0007669"/>
    <property type="project" value="UniProtKB-UniRule"/>
</dbReference>
<dbReference type="InterPro" id="IPR019462">
    <property type="entry name" value="DNA-dir_RNA_pol_bsu_external_1"/>
</dbReference>
<accession>A0A0K8J2G7</accession>
<dbReference type="Gene3D" id="3.90.1100.10">
    <property type="match status" value="1"/>
</dbReference>
<dbReference type="EMBL" id="LN879430">
    <property type="protein sequence ID" value="CUH91851.1"/>
    <property type="molecule type" value="Genomic_DNA"/>
</dbReference>
<keyword evidence="3 7" id="KW-0808">Transferase</keyword>
<dbReference type="Pfam" id="PF04563">
    <property type="entry name" value="RNA_pol_Rpb2_1"/>
    <property type="match status" value="1"/>
</dbReference>
<dbReference type="Pfam" id="PF00562">
    <property type="entry name" value="RNA_pol_Rpb2_6"/>
    <property type="match status" value="1"/>
</dbReference>
<evidence type="ECO:0000256" key="6">
    <source>
        <dbReference type="ARBA" id="ARBA00048552"/>
    </source>
</evidence>
<dbReference type="GO" id="GO:0032549">
    <property type="term" value="F:ribonucleoside binding"/>
    <property type="evidence" value="ECO:0007669"/>
    <property type="project" value="InterPro"/>
</dbReference>
<dbReference type="GO" id="GO:0003677">
    <property type="term" value="F:DNA binding"/>
    <property type="evidence" value="ECO:0007669"/>
    <property type="project" value="UniProtKB-UniRule"/>
</dbReference>
<comment type="similarity">
    <text evidence="7 8">Belongs to the RNA polymerase beta chain family.</text>
</comment>
<gene>
    <name evidence="7 16" type="primary">rpoB</name>
    <name evidence="16" type="ORF">SD1D_0298</name>
</gene>
<dbReference type="GO" id="GO:0006351">
    <property type="term" value="P:DNA-templated transcription"/>
    <property type="evidence" value="ECO:0007669"/>
    <property type="project" value="UniProtKB-UniRule"/>
</dbReference>
<dbReference type="CDD" id="cd00653">
    <property type="entry name" value="RNA_pol_B_RPB2"/>
    <property type="match status" value="1"/>
</dbReference>
<dbReference type="PANTHER" id="PTHR20856">
    <property type="entry name" value="DNA-DIRECTED RNA POLYMERASE I SUBUNIT 2"/>
    <property type="match status" value="1"/>
</dbReference>
<dbReference type="InterPro" id="IPR007644">
    <property type="entry name" value="RNA_pol_bsu_protrusion"/>
</dbReference>
<sequence length="1283" mass="144017">MHPVKVGNNVRMSYSKQKEVLEMPNLIEVQKDSYQWFLTEGLKEVFDDISPITDYGGNLSLEFVDFTLCEDDIKYTIEECKERDATYAAPLKVKVRLHNKENNEINEHDIFMGDLPLMTETGTFVINGAERVIVSQLVRSPGIYYAVDHDKIGKKLFSATVIPNRGAWLEYETDSNDVFYVRVDRNRKVPITTFIRALGYGTNEEIKQLFGEEPKILASLAKDPSTARDPSGSYQDGLLELYKKLRPGEPLAVENAEALLNSMFFDARRYDLAKVGRYKFNKKLAYRNRIVGFVLAEDVVDKSTGEVIAEAGTTVSNELAMIIQDSAIPSVMVQADERNVKVISNMMVNLSYYLPEISVAEKKSMGLNEYVYYPVLKKILENHTSLEDIKEALRKNISDLVPKYITKEDIIASINYNINLEYGIGYIDDIDHLGNRRIRAVGELLQNQYRIGLSRMERVVRERMTTQDLEGISPQSLINIKPVTAAVKEFFGSSQLSQFMDQHNPLGELTHKRRLSALGPGGLSRDRAGFEVRDVHYSHYGRMCPVETPEGPNIGLINSLATYARINEYGFIEAPYRVVDKADPENPKVTDEVIYLTADEEDRYVVAQANAELDENGYFIGNSISGRYKEETSQYDKQQIDLMDVSPKMVFSVATSLIPFLENDDANRALMGANMQRQAVPLLKTEAPVVGTGIEAKAAIDSGVCVLAKKSGTVEKVTAREILVKNDDGSKSTYRLIKFSKSNQGTCINQRPVVNWGDRVEAGQVIADGPSTSKGELALGKNPLIGFMTWEGYNYEDAVLISERLVQEDVYTSIHIEEYEAEARDTKLGPEEITRDIPGVGDEALKDLDERGIIRIGAEVRAGDILVGKVTPKGETELTAEERLLRAIFGEKAREVRDTSLRVPHGEYGIVVDAKVFTRENGDELSPGVNETVRVYIAQKRKIQVGDKMAGRHGNKGVVSRVLPVEDMPFLPNGRPLDIVLNPLGVPSRMNIGQVLEIHLSLAAKVLGIDVATPVFDGANEFDIMDTLKIANDYANLEWEEFEEKYKDNINPYLFDYLKEHHGENNEWKGVPINSDGKIMLRDGRTGEFFDQPVTVGFMHYLKLHHLVDDKIHARSTGPYSLVTQQPLGGKAQFGGQRFGEMEVWALEAYGAAYILQEILTVKSDDVTGRVKTYEAIIKGENISEPGIPESFKVLLKELQSLALDVTVLDEYGNEVRLTENSEYGDSDMTQLIEGDNNFRYDEEGYEDAGFTKTEGEDIDNDIFDIYEEDSGEVEQQDDFSFD</sequence>
<evidence type="ECO:0000313" key="17">
    <source>
        <dbReference type="Proteomes" id="UP000196053"/>
    </source>
</evidence>
<proteinExistence type="inferred from homology"/>
<dbReference type="Gene3D" id="3.90.1110.10">
    <property type="entry name" value="RNA polymerase Rpb2, domain 2"/>
    <property type="match status" value="1"/>
</dbReference>
<dbReference type="InterPro" id="IPR007645">
    <property type="entry name" value="RNA_pol_Rpb2_3"/>
</dbReference>
<dbReference type="Gene3D" id="2.40.270.10">
    <property type="entry name" value="DNA-directed RNA polymerase, subunit 2, domain 6"/>
    <property type="match status" value="2"/>
</dbReference>
<feature type="domain" description="RNA polymerase Rpb2" evidence="12">
    <location>
        <begin position="375"/>
        <end position="439"/>
    </location>
</feature>
<dbReference type="Gene3D" id="2.30.150.10">
    <property type="entry name" value="DNA-directed RNA polymerase, beta subunit, external 1 domain"/>
    <property type="match status" value="1"/>
</dbReference>
<evidence type="ECO:0000256" key="3">
    <source>
        <dbReference type="ARBA" id="ARBA00022679"/>
    </source>
</evidence>
<protein>
    <recommendedName>
        <fullName evidence="7 9">DNA-directed RNA polymerase subunit beta</fullName>
        <shortName evidence="7">RNAP subunit beta</shortName>
        <ecNumber evidence="7 9">2.7.7.6</ecNumber>
    </recommendedName>
    <alternativeName>
        <fullName evidence="7">RNA polymerase subunit beta</fullName>
    </alternativeName>
    <alternativeName>
        <fullName evidence="7">Transcriptase subunit beta</fullName>
    </alternativeName>
</protein>
<feature type="domain" description="RNA polymerase Rpb2" evidence="11">
    <location>
        <begin position="1135"/>
        <end position="1210"/>
    </location>
</feature>
<dbReference type="InterPro" id="IPR010243">
    <property type="entry name" value="RNA_pol_bsu_bac"/>
</dbReference>
<dbReference type="Gene3D" id="3.90.1800.10">
    <property type="entry name" value="RNA polymerase alpha subunit dimerisation domain"/>
    <property type="match status" value="1"/>
</dbReference>
<keyword evidence="4 7" id="KW-0548">Nucleotidyltransferase</keyword>
<dbReference type="NCBIfam" id="NF001616">
    <property type="entry name" value="PRK00405.1"/>
    <property type="match status" value="1"/>
</dbReference>
<dbReference type="Pfam" id="PF04560">
    <property type="entry name" value="RNA_pol_Rpb2_7"/>
    <property type="match status" value="1"/>
</dbReference>
<dbReference type="Pfam" id="PF04565">
    <property type="entry name" value="RNA_pol_Rpb2_3"/>
    <property type="match status" value="1"/>
</dbReference>
<evidence type="ECO:0000256" key="4">
    <source>
        <dbReference type="ARBA" id="ARBA00022695"/>
    </source>
</evidence>
<dbReference type="Pfam" id="PF10385">
    <property type="entry name" value="RNA_pol_Rpb2_45"/>
    <property type="match status" value="1"/>
</dbReference>
<comment type="subunit">
    <text evidence="7 9">The RNAP catalytic core consists of 2 alpha, 1 beta, 1 beta' and 1 omega subunit. When a sigma factor is associated with the core the holoenzyme is formed, which can initiate transcription.</text>
</comment>
<evidence type="ECO:0000256" key="8">
    <source>
        <dbReference type="RuleBase" id="RU000434"/>
    </source>
</evidence>
<dbReference type="InterPro" id="IPR037033">
    <property type="entry name" value="DNA-dir_RNAP_su2_hyb_sf"/>
</dbReference>
<evidence type="ECO:0000256" key="9">
    <source>
        <dbReference type="RuleBase" id="RU363031"/>
    </source>
</evidence>
<evidence type="ECO:0000259" key="10">
    <source>
        <dbReference type="Pfam" id="PF00562"/>
    </source>
</evidence>
<evidence type="ECO:0000256" key="1">
    <source>
        <dbReference type="ARBA" id="ARBA00004026"/>
    </source>
</evidence>
<dbReference type="NCBIfam" id="TIGR02013">
    <property type="entry name" value="rpoB"/>
    <property type="match status" value="1"/>
</dbReference>
<dbReference type="PROSITE" id="PS01166">
    <property type="entry name" value="RNA_POL_BETA"/>
    <property type="match status" value="1"/>
</dbReference>
<dbReference type="InterPro" id="IPR015712">
    <property type="entry name" value="DNA-dir_RNA_pol_su2"/>
</dbReference>
<keyword evidence="2 7" id="KW-0240">DNA-directed RNA polymerase</keyword>
<evidence type="ECO:0000259" key="15">
    <source>
        <dbReference type="Pfam" id="PF10385"/>
    </source>
</evidence>
<keyword evidence="17" id="KW-1185">Reference proteome</keyword>
<evidence type="ECO:0000259" key="14">
    <source>
        <dbReference type="Pfam" id="PF04565"/>
    </source>
</evidence>
<dbReference type="InterPro" id="IPR007641">
    <property type="entry name" value="RNA_pol_Rpb2_7"/>
</dbReference>
<dbReference type="Proteomes" id="UP000196053">
    <property type="component" value="Chromosome I"/>
</dbReference>
<dbReference type="InterPro" id="IPR042107">
    <property type="entry name" value="DNA-dir_RNA_pol_bsu_ext_1_sf"/>
</dbReference>
<evidence type="ECO:0000313" key="16">
    <source>
        <dbReference type="EMBL" id="CUH91851.1"/>
    </source>
</evidence>
<reference evidence="17" key="1">
    <citation type="submission" date="2015-09" db="EMBL/GenBank/DDBJ databases">
        <authorList>
            <person name="Wibberg D."/>
        </authorList>
    </citation>
    <scope>NUCLEOTIDE SEQUENCE [LARGE SCALE GENOMIC DNA]</scope>
    <source>
        <strain evidence="17">SD1D</strain>
    </source>
</reference>
<evidence type="ECO:0000256" key="2">
    <source>
        <dbReference type="ARBA" id="ARBA00022478"/>
    </source>
</evidence>
<feature type="domain" description="RNA polymerase Rpb2" evidence="14">
    <location>
        <begin position="498"/>
        <end position="566"/>
    </location>
</feature>
<evidence type="ECO:0000259" key="12">
    <source>
        <dbReference type="Pfam" id="PF04561"/>
    </source>
</evidence>
<dbReference type="FunFam" id="3.90.1800.10:FF:000001">
    <property type="entry name" value="DNA-directed RNA polymerase subunit beta"/>
    <property type="match status" value="1"/>
</dbReference>
<dbReference type="InterPro" id="IPR007121">
    <property type="entry name" value="RNA_pol_bsu_CS"/>
</dbReference>
<comment type="function">
    <text evidence="1 7 9">DNA-dependent RNA polymerase catalyzes the transcription of DNA into RNA using the four ribonucleoside triphosphates as substrates.</text>
</comment>
<feature type="domain" description="DNA-directed RNA polymerase beta subunit external 1" evidence="15">
    <location>
        <begin position="576"/>
        <end position="646"/>
    </location>
</feature>
<feature type="domain" description="DNA-directed RNA polymerase subunit 2 hybrid-binding" evidence="10">
    <location>
        <begin position="708"/>
        <end position="1133"/>
    </location>
</feature>
<feature type="domain" description="RNA polymerase Rpb2" evidence="12">
    <location>
        <begin position="139"/>
        <end position="285"/>
    </location>
</feature>
<dbReference type="InterPro" id="IPR037034">
    <property type="entry name" value="RNA_pol_Rpb2_2_sf"/>
</dbReference>
<evidence type="ECO:0000259" key="11">
    <source>
        <dbReference type="Pfam" id="PF04560"/>
    </source>
</evidence>
<dbReference type="HAMAP" id="MF_01321">
    <property type="entry name" value="RNApol_bact_RpoB"/>
    <property type="match status" value="1"/>
</dbReference>
<dbReference type="Gene3D" id="2.40.50.100">
    <property type="match status" value="1"/>
</dbReference>
<comment type="catalytic activity">
    <reaction evidence="6 7 9">
        <text>RNA(n) + a ribonucleoside 5'-triphosphate = RNA(n+1) + diphosphate</text>
        <dbReference type="Rhea" id="RHEA:21248"/>
        <dbReference type="Rhea" id="RHEA-COMP:14527"/>
        <dbReference type="Rhea" id="RHEA-COMP:17342"/>
        <dbReference type="ChEBI" id="CHEBI:33019"/>
        <dbReference type="ChEBI" id="CHEBI:61557"/>
        <dbReference type="ChEBI" id="CHEBI:140395"/>
        <dbReference type="EC" id="2.7.7.6"/>
    </reaction>
</comment>
<dbReference type="EC" id="2.7.7.6" evidence="7 9"/>
<evidence type="ECO:0000259" key="13">
    <source>
        <dbReference type="Pfam" id="PF04563"/>
    </source>
</evidence>
<keyword evidence="5 7" id="KW-0804">Transcription</keyword>
<feature type="domain" description="RNA polymerase beta subunit protrusion" evidence="13">
    <location>
        <begin position="26"/>
        <end position="484"/>
    </location>
</feature>
<organism evidence="16 17">
    <name type="scientific">Herbinix luporum</name>
    <dbReference type="NCBI Taxonomy" id="1679721"/>
    <lineage>
        <taxon>Bacteria</taxon>
        <taxon>Bacillati</taxon>
        <taxon>Bacillota</taxon>
        <taxon>Clostridia</taxon>
        <taxon>Lachnospirales</taxon>
        <taxon>Lachnospiraceae</taxon>
        <taxon>Herbinix</taxon>
    </lineage>
</organism>
<dbReference type="InterPro" id="IPR007120">
    <property type="entry name" value="DNA-dir_RNAP_su2_dom"/>
</dbReference>
<dbReference type="GO" id="GO:0000428">
    <property type="term" value="C:DNA-directed RNA polymerase complex"/>
    <property type="evidence" value="ECO:0007669"/>
    <property type="project" value="UniProtKB-KW"/>
</dbReference>
<dbReference type="InterPro" id="IPR007642">
    <property type="entry name" value="RNA_pol_Rpb2_2"/>
</dbReference>
<dbReference type="KEGG" id="hsd:SD1D_0298"/>
<name>A0A0K8J2G7_9FIRM</name>
<dbReference type="SUPFAM" id="SSF64484">
    <property type="entry name" value="beta and beta-prime subunits of DNA dependent RNA-polymerase"/>
    <property type="match status" value="1"/>
</dbReference>